<dbReference type="EMBL" id="AP022610">
    <property type="protein sequence ID" value="BBZ30543.1"/>
    <property type="molecule type" value="Genomic_DNA"/>
</dbReference>
<evidence type="ECO:0000313" key="2">
    <source>
        <dbReference type="Proteomes" id="UP000466517"/>
    </source>
</evidence>
<sequence length="191" mass="21205">MRNHVRSNGFDIGRHTVLRVQAVQRLDALANATGVTVPAVHAVATAHPGVRGLNRLRGVLPLVDAGAESPQETVARLALVDAGLPAPQTQFRVFGRHGEIIARTDMAYPEVKVGIEYDGPQHWTDPAVRQRDIDKAFELTALGWFIIRVSRDLLKYRRATYVARVEHALRERGFAFPPKLHLTTEVRPKAS</sequence>
<protein>
    <recommendedName>
        <fullName evidence="3">DUF559 domain-containing protein</fullName>
    </recommendedName>
</protein>
<dbReference type="SUPFAM" id="SSF52980">
    <property type="entry name" value="Restriction endonuclease-like"/>
    <property type="match status" value="1"/>
</dbReference>
<gene>
    <name evidence="1" type="ORF">MMAD_48380</name>
</gene>
<keyword evidence="2" id="KW-1185">Reference proteome</keyword>
<reference evidence="1 2" key="1">
    <citation type="journal article" date="2019" name="Emerg. Microbes Infect.">
        <title>Comprehensive subspecies identification of 175 nontuberculous mycobacteria species based on 7547 genomic profiles.</title>
        <authorList>
            <person name="Matsumoto Y."/>
            <person name="Kinjo T."/>
            <person name="Motooka D."/>
            <person name="Nabeya D."/>
            <person name="Jung N."/>
            <person name="Uechi K."/>
            <person name="Horii T."/>
            <person name="Iida T."/>
            <person name="Fujita J."/>
            <person name="Nakamura S."/>
        </authorList>
    </citation>
    <scope>NUCLEOTIDE SEQUENCE [LARGE SCALE GENOMIC DNA]</scope>
    <source>
        <strain evidence="1 2">JCM 13574</strain>
    </source>
</reference>
<dbReference type="AlphaFoldDB" id="A0A7I7XN62"/>
<evidence type="ECO:0008006" key="3">
    <source>
        <dbReference type="Google" id="ProtNLM"/>
    </source>
</evidence>
<accession>A0A7I7XN62</accession>
<dbReference type="KEGG" id="mmag:MMAD_48380"/>
<dbReference type="InterPro" id="IPR011335">
    <property type="entry name" value="Restrct_endonuc-II-like"/>
</dbReference>
<name>A0A7I7XN62_9MYCO</name>
<evidence type="ECO:0000313" key="1">
    <source>
        <dbReference type="EMBL" id="BBZ30543.1"/>
    </source>
</evidence>
<dbReference type="Gene3D" id="3.40.960.10">
    <property type="entry name" value="VSR Endonuclease"/>
    <property type="match status" value="1"/>
</dbReference>
<organism evidence="1 2">
    <name type="scientific">Mycolicibacterium madagascariense</name>
    <dbReference type="NCBI Taxonomy" id="212765"/>
    <lineage>
        <taxon>Bacteria</taxon>
        <taxon>Bacillati</taxon>
        <taxon>Actinomycetota</taxon>
        <taxon>Actinomycetes</taxon>
        <taxon>Mycobacteriales</taxon>
        <taxon>Mycobacteriaceae</taxon>
        <taxon>Mycolicibacterium</taxon>
    </lineage>
</organism>
<proteinExistence type="predicted"/>
<dbReference type="Proteomes" id="UP000466517">
    <property type="component" value="Chromosome"/>
</dbReference>